<keyword evidence="5" id="KW-0998">Cell outer membrane</keyword>
<comment type="similarity">
    <text evidence="2">Belongs to the SusD family.</text>
</comment>
<evidence type="ECO:0000256" key="6">
    <source>
        <dbReference type="SAM" id="SignalP"/>
    </source>
</evidence>
<feature type="chain" id="PRO_5046469459" evidence="6">
    <location>
        <begin position="19"/>
        <end position="553"/>
    </location>
</feature>
<dbReference type="RefSeq" id="WP_282335043.1">
    <property type="nucleotide sequence ID" value="NZ_JASBRG010000007.1"/>
</dbReference>
<evidence type="ECO:0000256" key="3">
    <source>
        <dbReference type="ARBA" id="ARBA00022729"/>
    </source>
</evidence>
<keyword evidence="3 6" id="KW-0732">Signal</keyword>
<dbReference type="InterPro" id="IPR011990">
    <property type="entry name" value="TPR-like_helical_dom_sf"/>
</dbReference>
<name>A0ABT6REP3_9BACT</name>
<keyword evidence="4" id="KW-0472">Membrane</keyword>
<comment type="subcellular location">
    <subcellularLocation>
        <location evidence="1">Cell outer membrane</location>
    </subcellularLocation>
</comment>
<sequence length="553" mass="60929">MKIRNIFFASGFALTALAGCAKSLNIDPTMQQTADNFYRNETDAFQALTSAYSVLTYDAPSTAGGSAQNVAFSLVSEVMGDYCYGGGANATDIPATVRLDQFQEFVTDPGPEALWSKYFTGLKRSNILLDKLPNIPFEHPDLKPQYEAEAKFLRAYYYFDLVRLFGNVPLLLRQYTAADGAQKQVAPEEIYKQIGIDLRDAINAKLTDGTTDALPKSAIVIAAESKGRVSKAAAQALLMRVWLYYTGYYGKPQLPGVTTQDIIAIGNDVINNSGNDLMPNAYDKTNVTAGTKRGVTPLFDVANKNNVESVFEVQYSALSKWGDWGNREGCMGNQAVILWGMRDISGTYAAGWSFAPVSKKLFDKFDPKDPRRFATLINANASTVTGDDGEALKYTKGYQNTGYFCRKFAPITYNNAAGGSRELNYPNDNPVIRFADVLLMAAELNLNYGDKNAALTYYKRVRERAMGVGSVTTTASQLTQTMIDDERVFELSLEGVRYWDVLRKGQDYAASVLNNGEAGDFSVKYNKQRAGLLPIPQYEITQSNGVFIQNPGY</sequence>
<evidence type="ECO:0000259" key="8">
    <source>
        <dbReference type="Pfam" id="PF14322"/>
    </source>
</evidence>
<accession>A0ABT6REP3</accession>
<gene>
    <name evidence="9" type="ORF">QJ048_14210</name>
</gene>
<dbReference type="SUPFAM" id="SSF48452">
    <property type="entry name" value="TPR-like"/>
    <property type="match status" value="1"/>
</dbReference>
<dbReference type="Pfam" id="PF14322">
    <property type="entry name" value="SusD-like_3"/>
    <property type="match status" value="1"/>
</dbReference>
<dbReference type="Gene3D" id="1.25.40.390">
    <property type="match status" value="1"/>
</dbReference>
<dbReference type="PROSITE" id="PS51257">
    <property type="entry name" value="PROKAR_LIPOPROTEIN"/>
    <property type="match status" value="1"/>
</dbReference>
<evidence type="ECO:0000313" key="9">
    <source>
        <dbReference type="EMBL" id="MDI3320941.1"/>
    </source>
</evidence>
<feature type="domain" description="SusD-like N-terminal" evidence="8">
    <location>
        <begin position="107"/>
        <end position="243"/>
    </location>
</feature>
<evidence type="ECO:0000256" key="4">
    <source>
        <dbReference type="ARBA" id="ARBA00023136"/>
    </source>
</evidence>
<feature type="signal peptide" evidence="6">
    <location>
        <begin position="1"/>
        <end position="18"/>
    </location>
</feature>
<dbReference type="Pfam" id="PF07980">
    <property type="entry name" value="SusD_RagB"/>
    <property type="match status" value="1"/>
</dbReference>
<evidence type="ECO:0000256" key="2">
    <source>
        <dbReference type="ARBA" id="ARBA00006275"/>
    </source>
</evidence>
<dbReference type="InterPro" id="IPR033985">
    <property type="entry name" value="SusD-like_N"/>
</dbReference>
<evidence type="ECO:0000259" key="7">
    <source>
        <dbReference type="Pfam" id="PF07980"/>
    </source>
</evidence>
<organism evidence="9 10">
    <name type="scientific">Pinibacter soli</name>
    <dbReference type="NCBI Taxonomy" id="3044211"/>
    <lineage>
        <taxon>Bacteria</taxon>
        <taxon>Pseudomonadati</taxon>
        <taxon>Bacteroidota</taxon>
        <taxon>Chitinophagia</taxon>
        <taxon>Chitinophagales</taxon>
        <taxon>Chitinophagaceae</taxon>
        <taxon>Pinibacter</taxon>
    </lineage>
</organism>
<dbReference type="InterPro" id="IPR012944">
    <property type="entry name" value="SusD_RagB_dom"/>
</dbReference>
<evidence type="ECO:0000313" key="10">
    <source>
        <dbReference type="Proteomes" id="UP001226434"/>
    </source>
</evidence>
<reference evidence="9 10" key="1">
    <citation type="submission" date="2023-05" db="EMBL/GenBank/DDBJ databases">
        <title>Genome sequence of Pinibacter sp. MAH-24.</title>
        <authorList>
            <person name="Huq M.A."/>
        </authorList>
    </citation>
    <scope>NUCLEOTIDE SEQUENCE [LARGE SCALE GENOMIC DNA]</scope>
    <source>
        <strain evidence="9 10">MAH-24</strain>
    </source>
</reference>
<keyword evidence="10" id="KW-1185">Reference proteome</keyword>
<dbReference type="EMBL" id="JASBRG010000007">
    <property type="protein sequence ID" value="MDI3320941.1"/>
    <property type="molecule type" value="Genomic_DNA"/>
</dbReference>
<evidence type="ECO:0000256" key="5">
    <source>
        <dbReference type="ARBA" id="ARBA00023237"/>
    </source>
</evidence>
<comment type="caution">
    <text evidence="9">The sequence shown here is derived from an EMBL/GenBank/DDBJ whole genome shotgun (WGS) entry which is preliminary data.</text>
</comment>
<proteinExistence type="inferred from homology"/>
<feature type="domain" description="RagB/SusD" evidence="7">
    <location>
        <begin position="308"/>
        <end position="553"/>
    </location>
</feature>
<protein>
    <submittedName>
        <fullName evidence="9">RagB/SusD family nutrient uptake outer membrane protein</fullName>
    </submittedName>
</protein>
<evidence type="ECO:0000256" key="1">
    <source>
        <dbReference type="ARBA" id="ARBA00004442"/>
    </source>
</evidence>
<dbReference type="Proteomes" id="UP001226434">
    <property type="component" value="Unassembled WGS sequence"/>
</dbReference>